<accession>A0ABR9PBZ6</accession>
<organism evidence="3 4">
    <name type="scientific">Nocardiopsis coralli</name>
    <dbReference type="NCBI Taxonomy" id="2772213"/>
    <lineage>
        <taxon>Bacteria</taxon>
        <taxon>Bacillati</taxon>
        <taxon>Actinomycetota</taxon>
        <taxon>Actinomycetes</taxon>
        <taxon>Streptosporangiales</taxon>
        <taxon>Nocardiopsidaceae</taxon>
        <taxon>Nocardiopsis</taxon>
    </lineage>
</organism>
<dbReference type="PRINTS" id="PR00040">
    <property type="entry name" value="HTHMERR"/>
</dbReference>
<dbReference type="InterPro" id="IPR047057">
    <property type="entry name" value="MerR_fam"/>
</dbReference>
<evidence type="ECO:0000313" key="3">
    <source>
        <dbReference type="EMBL" id="MBE3001356.1"/>
    </source>
</evidence>
<dbReference type="EMBL" id="JADBGI010000023">
    <property type="protein sequence ID" value="MBE3001356.1"/>
    <property type="molecule type" value="Genomic_DNA"/>
</dbReference>
<evidence type="ECO:0000256" key="1">
    <source>
        <dbReference type="ARBA" id="ARBA00023125"/>
    </source>
</evidence>
<comment type="caution">
    <text evidence="3">The sequence shown here is derived from an EMBL/GenBank/DDBJ whole genome shotgun (WGS) entry which is preliminary data.</text>
</comment>
<keyword evidence="4" id="KW-1185">Reference proteome</keyword>
<dbReference type="PROSITE" id="PS00552">
    <property type="entry name" value="HTH_MERR_1"/>
    <property type="match status" value="1"/>
</dbReference>
<dbReference type="InterPro" id="IPR000551">
    <property type="entry name" value="MerR-type_HTH_dom"/>
</dbReference>
<dbReference type="InterPro" id="IPR009061">
    <property type="entry name" value="DNA-bd_dom_put_sf"/>
</dbReference>
<name>A0ABR9PBZ6_9ACTN</name>
<dbReference type="Pfam" id="PF13411">
    <property type="entry name" value="MerR_1"/>
    <property type="match status" value="1"/>
</dbReference>
<dbReference type="CDD" id="cd01282">
    <property type="entry name" value="HTH_MerR-like_sg3"/>
    <property type="match status" value="1"/>
</dbReference>
<dbReference type="PANTHER" id="PTHR30204">
    <property type="entry name" value="REDOX-CYCLING DRUG-SENSING TRANSCRIPTIONAL ACTIVATOR SOXR"/>
    <property type="match status" value="1"/>
</dbReference>
<dbReference type="SUPFAM" id="SSF46955">
    <property type="entry name" value="Putative DNA-binding domain"/>
    <property type="match status" value="1"/>
</dbReference>
<dbReference type="SMART" id="SM00422">
    <property type="entry name" value="HTH_MERR"/>
    <property type="match status" value="1"/>
</dbReference>
<reference evidence="3 4" key="1">
    <citation type="submission" date="2020-09" db="EMBL/GenBank/DDBJ databases">
        <title>Diversity and distribution of actinomycetes associated with coral in the coast of Hainan.</title>
        <authorList>
            <person name="Li F."/>
        </authorList>
    </citation>
    <scope>NUCLEOTIDE SEQUENCE [LARGE SCALE GENOMIC DNA]</scope>
    <source>
        <strain evidence="3 4">HNM0947</strain>
    </source>
</reference>
<dbReference type="Gene3D" id="1.10.1660.10">
    <property type="match status" value="1"/>
</dbReference>
<gene>
    <name evidence="3" type="ORF">IDM40_22065</name>
</gene>
<dbReference type="PANTHER" id="PTHR30204:SF97">
    <property type="entry name" value="MERR FAMILY REGULATORY PROTEIN"/>
    <property type="match status" value="1"/>
</dbReference>
<keyword evidence="1" id="KW-0238">DNA-binding</keyword>
<dbReference type="PROSITE" id="PS50937">
    <property type="entry name" value="HTH_MERR_2"/>
    <property type="match status" value="1"/>
</dbReference>
<feature type="domain" description="HTH merR-type" evidence="2">
    <location>
        <begin position="1"/>
        <end position="68"/>
    </location>
</feature>
<sequence length="130" mass="14277">MRIGELSRRTNVSVRSLRYYEEQGLLAPQRHPSGYREYRDSDVVVVERIRTLISAGLNTELIAQILHCFSEDGAGDTPVPTCAEMVLDLSAARDRMNRNIRDLEASRSLLGAIIEAAPLKTGGEPAAPGL</sequence>
<protein>
    <submittedName>
        <fullName evidence="3">MerR family transcriptional regulator</fullName>
    </submittedName>
</protein>
<evidence type="ECO:0000313" key="4">
    <source>
        <dbReference type="Proteomes" id="UP000806528"/>
    </source>
</evidence>
<proteinExistence type="predicted"/>
<dbReference type="Proteomes" id="UP000806528">
    <property type="component" value="Unassembled WGS sequence"/>
</dbReference>
<evidence type="ECO:0000259" key="2">
    <source>
        <dbReference type="PROSITE" id="PS50937"/>
    </source>
</evidence>